<protein>
    <submittedName>
        <fullName evidence="2">Uncharacterized protein</fullName>
    </submittedName>
</protein>
<evidence type="ECO:0000313" key="3">
    <source>
        <dbReference type="Proteomes" id="UP000683360"/>
    </source>
</evidence>
<name>A0A8S3PTM3_MYTED</name>
<evidence type="ECO:0000256" key="1">
    <source>
        <dbReference type="SAM" id="SignalP"/>
    </source>
</evidence>
<sequence>MVIVLRLLLLCDSSLRVDFSFSLQLCDLSLRVVSETTFTLLLCDSCLRVVSETTFVLLLCDSCLRVVSETTFTLLLCDSSLRVVSETTFTLLLCDSSLRVVSETTFTLLLCDSSLRESVYDHDDGHHTLYADFPSVKVKAKNNYVIMIDEKIAASMTEGEIYYLIKQVDDWWEITTLPGASFFIKSECAEIVGPNPRLMTRDPKSIRREFRFPSQKRIESTESDIDVRTQF</sequence>
<reference evidence="2" key="1">
    <citation type="submission" date="2021-03" db="EMBL/GenBank/DDBJ databases">
        <authorList>
            <person name="Bekaert M."/>
        </authorList>
    </citation>
    <scope>NUCLEOTIDE SEQUENCE</scope>
</reference>
<dbReference type="EMBL" id="CAJPWZ010000153">
    <property type="protein sequence ID" value="CAG2187068.1"/>
    <property type="molecule type" value="Genomic_DNA"/>
</dbReference>
<organism evidence="2 3">
    <name type="scientific">Mytilus edulis</name>
    <name type="common">Blue mussel</name>
    <dbReference type="NCBI Taxonomy" id="6550"/>
    <lineage>
        <taxon>Eukaryota</taxon>
        <taxon>Metazoa</taxon>
        <taxon>Spiralia</taxon>
        <taxon>Lophotrochozoa</taxon>
        <taxon>Mollusca</taxon>
        <taxon>Bivalvia</taxon>
        <taxon>Autobranchia</taxon>
        <taxon>Pteriomorphia</taxon>
        <taxon>Mytilida</taxon>
        <taxon>Mytiloidea</taxon>
        <taxon>Mytilidae</taxon>
        <taxon>Mytilinae</taxon>
        <taxon>Mytilus</taxon>
    </lineage>
</organism>
<gene>
    <name evidence="2" type="ORF">MEDL_2563</name>
</gene>
<feature type="chain" id="PRO_5035878480" evidence="1">
    <location>
        <begin position="17"/>
        <end position="231"/>
    </location>
</feature>
<keyword evidence="1" id="KW-0732">Signal</keyword>
<proteinExistence type="predicted"/>
<accession>A0A8S3PTM3</accession>
<feature type="signal peptide" evidence="1">
    <location>
        <begin position="1"/>
        <end position="16"/>
    </location>
</feature>
<dbReference type="AlphaFoldDB" id="A0A8S3PTM3"/>
<dbReference type="Proteomes" id="UP000683360">
    <property type="component" value="Unassembled WGS sequence"/>
</dbReference>
<comment type="caution">
    <text evidence="2">The sequence shown here is derived from an EMBL/GenBank/DDBJ whole genome shotgun (WGS) entry which is preliminary data.</text>
</comment>
<evidence type="ECO:0000313" key="2">
    <source>
        <dbReference type="EMBL" id="CAG2187068.1"/>
    </source>
</evidence>
<keyword evidence="3" id="KW-1185">Reference proteome</keyword>